<proteinExistence type="predicted"/>
<evidence type="ECO:0000313" key="3">
    <source>
        <dbReference type="EMBL" id="AKA68826.1"/>
    </source>
</evidence>
<dbReference type="Pfam" id="PF12229">
    <property type="entry name" value="PG_binding_4"/>
    <property type="match status" value="1"/>
</dbReference>
<feature type="domain" description="YoaR-like putative peptidoglycan binding" evidence="2">
    <location>
        <begin position="99"/>
        <end position="210"/>
    </location>
</feature>
<dbReference type="PANTHER" id="PTHR35788:SF1">
    <property type="entry name" value="EXPORTED PROTEIN"/>
    <property type="match status" value="1"/>
</dbReference>
<dbReference type="InterPro" id="IPR007391">
    <property type="entry name" value="Vancomycin_resist_VanW"/>
</dbReference>
<dbReference type="RefSeq" id="WP_029161979.1">
    <property type="nucleotide sequence ID" value="NZ_CP009933.1"/>
</dbReference>
<evidence type="ECO:0000259" key="2">
    <source>
        <dbReference type="Pfam" id="PF12229"/>
    </source>
</evidence>
<accession>A0A0E3GQM4</accession>
<evidence type="ECO:0000256" key="1">
    <source>
        <dbReference type="SAM" id="Phobius"/>
    </source>
</evidence>
<gene>
    <name evidence="3" type="ORF">CSCA_1701</name>
</gene>
<organism evidence="3 4">
    <name type="scientific">Clostridium scatologenes</name>
    <dbReference type="NCBI Taxonomy" id="1548"/>
    <lineage>
        <taxon>Bacteria</taxon>
        <taxon>Bacillati</taxon>
        <taxon>Bacillota</taxon>
        <taxon>Clostridia</taxon>
        <taxon>Eubacteriales</taxon>
        <taxon>Clostridiaceae</taxon>
        <taxon>Clostridium</taxon>
    </lineage>
</organism>
<dbReference type="EMBL" id="CP009933">
    <property type="protein sequence ID" value="AKA68826.1"/>
    <property type="molecule type" value="Genomic_DNA"/>
</dbReference>
<feature type="transmembrane region" description="Helical" evidence="1">
    <location>
        <begin position="28"/>
        <end position="47"/>
    </location>
</feature>
<keyword evidence="1" id="KW-0812">Transmembrane</keyword>
<dbReference type="InterPro" id="IPR022029">
    <property type="entry name" value="YoaR-like_PG-bd"/>
</dbReference>
<dbReference type="HOGENOM" id="CLU_011572_2_1_9"/>
<dbReference type="AlphaFoldDB" id="A0A0E3GQM4"/>
<dbReference type="PANTHER" id="PTHR35788">
    <property type="entry name" value="EXPORTED PROTEIN-RELATED"/>
    <property type="match status" value="1"/>
</dbReference>
<reference evidence="3 4" key="1">
    <citation type="journal article" date="2015" name="J. Biotechnol.">
        <title>Complete genome sequence of a malodorant-producing acetogen, Clostridium scatologenes ATCC 25775(T).</title>
        <authorList>
            <person name="Zhu Z."/>
            <person name="Guo T."/>
            <person name="Zheng H."/>
            <person name="Song T."/>
            <person name="Ouyang P."/>
            <person name="Xie J."/>
        </authorList>
    </citation>
    <scope>NUCLEOTIDE SEQUENCE [LARGE SCALE GENOMIC DNA]</scope>
    <source>
        <strain evidence="3 4">ATCC 25775</strain>
    </source>
</reference>
<dbReference type="Pfam" id="PF04294">
    <property type="entry name" value="VanW"/>
    <property type="match status" value="1"/>
</dbReference>
<protein>
    <submittedName>
        <fullName evidence="3">VanW family protein</fullName>
    </submittedName>
</protein>
<keyword evidence="1" id="KW-1133">Transmembrane helix</keyword>
<dbReference type="InterPro" id="IPR052913">
    <property type="entry name" value="Glycopeptide_resist_protein"/>
</dbReference>
<keyword evidence="4" id="KW-1185">Reference proteome</keyword>
<keyword evidence="1" id="KW-0472">Membrane</keyword>
<dbReference type="KEGG" id="csq:CSCA_1701"/>
<evidence type="ECO:0000313" key="4">
    <source>
        <dbReference type="Proteomes" id="UP000033115"/>
    </source>
</evidence>
<sequence>MVESIDNKEKRTKKPKLKVNKKKMARSLCILAILIYIIRISWIHFWVNKYDKLIYPGVKVEGIKLSGKTSEEAVAALKRNYINEIFKKNIVIKIEDKVYTINYSKLNINYNIEDTVKDAFKYGKDKGNTNDKYKIIRSAKEKQFSLKYSYDKNEIEDTVSKIQQQFDKKPVDAKITKNKNDEFKVTPEKDGQELDKDKLIKDIDAGISNKAIKDVVVNASLKRVEPSAKKSDLQKIDTKISSFNTNFTSSSDSRVNNINVAAKALNGITIMPKSKFSFNNIVGERTEKKGYKAATIIVGDKLESGLGGGVCQVSSTLHNAVVRAGITPIERDHHNIPVSYVGLGMDATVDYGNIDYKFKNTLDYPIYIECIVKDKDITFNIFSNSELTKKTYDLVNNIKTISKGGKTICTAKAYKVTYVDGKEVSRQEINSDDYVK</sequence>
<name>A0A0E3GQM4_CLOSL</name>
<dbReference type="Proteomes" id="UP000033115">
    <property type="component" value="Chromosome"/>
</dbReference>
<dbReference type="STRING" id="1548.CSCA_1701"/>